<dbReference type="Proteomes" id="UP000724874">
    <property type="component" value="Unassembled WGS sequence"/>
</dbReference>
<comment type="caution">
    <text evidence="3">The sequence shown here is derived from an EMBL/GenBank/DDBJ whole genome shotgun (WGS) entry which is preliminary data.</text>
</comment>
<gene>
    <name evidence="3" type="ORF">CPB84DRAFT_1846344</name>
</gene>
<dbReference type="InterPro" id="IPR040684">
    <property type="entry name" value="HMUDK_hel"/>
</dbReference>
<evidence type="ECO:0000256" key="1">
    <source>
        <dbReference type="SAM" id="MobiDB-lite"/>
    </source>
</evidence>
<name>A0A9P5TP23_GYMJU</name>
<dbReference type="Gene3D" id="2.40.50.40">
    <property type="match status" value="1"/>
</dbReference>
<dbReference type="GO" id="GO:0006338">
    <property type="term" value="P:chromatin remodeling"/>
    <property type="evidence" value="ECO:0007669"/>
    <property type="project" value="UniProtKB-ARBA"/>
</dbReference>
<dbReference type="InterPro" id="IPR000953">
    <property type="entry name" value="Chromo/chromo_shadow_dom"/>
</dbReference>
<keyword evidence="4" id="KW-1185">Reference proteome</keyword>
<dbReference type="PROSITE" id="PS50013">
    <property type="entry name" value="CHROMO_2"/>
    <property type="match status" value="1"/>
</dbReference>
<dbReference type="SMART" id="SM00298">
    <property type="entry name" value="CHROMO"/>
    <property type="match status" value="1"/>
</dbReference>
<evidence type="ECO:0000313" key="4">
    <source>
        <dbReference type="Proteomes" id="UP000724874"/>
    </source>
</evidence>
<evidence type="ECO:0000259" key="2">
    <source>
        <dbReference type="PROSITE" id="PS50013"/>
    </source>
</evidence>
<dbReference type="CDD" id="cd00024">
    <property type="entry name" value="CD_CSD"/>
    <property type="match status" value="1"/>
</dbReference>
<sequence length="469" mass="53696">MPVIRTKHTDSALTSEGDEEYMPTQASSRLKSRHRRINLPVKRFSGHTATQVSHSGESTTSSESFLSSLPTDNDLSPTCQPFMEPIIVSGVELHPTVAFDTFWQFAAERKAIDDKRRAGLPPPWTNDKILQNYFFCNTFRVLDKGCQYLIQEVIEKGSPEPVELVFRVVLFNTFTKIGTWELLDRHLGPLTWARYDREKYQAVLSNAVAHGMTLYTGAYIKPAPYYGFEQNYMNHLLFLEDLMEHKLANRLLMAPYMANVYEYLISFPSMGPFSTYQLMLSLSYTNLLNFHPNDFVVVGPGSKSGLNKLFGKSMQCGRAEVDEFDTEVMRYLTESQGFHFKRLGLKFSGLGPDKLPMTIADIEHTLCEVILKAELECIPMPMVLPKAWSHRARCTPRIREEKPLVEKRYEVDHLHDHRDTPDGQQYLVYWVGYSPEDATWEFESSLLEDAPATIKAYNTKLGKKGRSKN</sequence>
<organism evidence="3 4">
    <name type="scientific">Gymnopilus junonius</name>
    <name type="common">Spectacular rustgill mushroom</name>
    <name type="synonym">Gymnopilus spectabilis subsp. junonius</name>
    <dbReference type="NCBI Taxonomy" id="109634"/>
    <lineage>
        <taxon>Eukaryota</taxon>
        <taxon>Fungi</taxon>
        <taxon>Dikarya</taxon>
        <taxon>Basidiomycota</taxon>
        <taxon>Agaricomycotina</taxon>
        <taxon>Agaricomycetes</taxon>
        <taxon>Agaricomycetidae</taxon>
        <taxon>Agaricales</taxon>
        <taxon>Agaricineae</taxon>
        <taxon>Hymenogastraceae</taxon>
        <taxon>Gymnopilus</taxon>
    </lineage>
</organism>
<feature type="region of interest" description="Disordered" evidence="1">
    <location>
        <begin position="46"/>
        <end position="67"/>
    </location>
</feature>
<feature type="region of interest" description="Disordered" evidence="1">
    <location>
        <begin position="1"/>
        <end position="32"/>
    </location>
</feature>
<dbReference type="OrthoDB" id="433924at2759"/>
<feature type="domain" description="Chromo" evidence="2">
    <location>
        <begin position="409"/>
        <end position="469"/>
    </location>
</feature>
<dbReference type="Pfam" id="PF18723">
    <property type="entry name" value="HMUDK_hel"/>
    <property type="match status" value="1"/>
</dbReference>
<dbReference type="InterPro" id="IPR016197">
    <property type="entry name" value="Chromo-like_dom_sf"/>
</dbReference>
<dbReference type="AlphaFoldDB" id="A0A9P5TP23"/>
<evidence type="ECO:0000313" key="3">
    <source>
        <dbReference type="EMBL" id="KAF8902412.1"/>
    </source>
</evidence>
<accession>A0A9P5TP23</accession>
<reference evidence="3" key="1">
    <citation type="submission" date="2020-11" db="EMBL/GenBank/DDBJ databases">
        <authorList>
            <consortium name="DOE Joint Genome Institute"/>
            <person name="Ahrendt S."/>
            <person name="Riley R."/>
            <person name="Andreopoulos W."/>
            <person name="LaButti K."/>
            <person name="Pangilinan J."/>
            <person name="Ruiz-duenas F.J."/>
            <person name="Barrasa J.M."/>
            <person name="Sanchez-Garcia M."/>
            <person name="Camarero S."/>
            <person name="Miyauchi S."/>
            <person name="Serrano A."/>
            <person name="Linde D."/>
            <person name="Babiker R."/>
            <person name="Drula E."/>
            <person name="Ayuso-Fernandez I."/>
            <person name="Pacheco R."/>
            <person name="Padilla G."/>
            <person name="Ferreira P."/>
            <person name="Barriuso J."/>
            <person name="Kellner H."/>
            <person name="Castanera R."/>
            <person name="Alfaro M."/>
            <person name="Ramirez L."/>
            <person name="Pisabarro A.G."/>
            <person name="Kuo A."/>
            <person name="Tritt A."/>
            <person name="Lipzen A."/>
            <person name="He G."/>
            <person name="Yan M."/>
            <person name="Ng V."/>
            <person name="Cullen D."/>
            <person name="Martin F."/>
            <person name="Rosso M.-N."/>
            <person name="Henrissat B."/>
            <person name="Hibbett D."/>
            <person name="Martinez A.T."/>
            <person name="Grigoriev I.V."/>
        </authorList>
    </citation>
    <scope>NUCLEOTIDE SEQUENCE</scope>
    <source>
        <strain evidence="3">AH 44721</strain>
    </source>
</reference>
<dbReference type="EMBL" id="JADNYJ010000036">
    <property type="protein sequence ID" value="KAF8902412.1"/>
    <property type="molecule type" value="Genomic_DNA"/>
</dbReference>
<dbReference type="SUPFAM" id="SSF54160">
    <property type="entry name" value="Chromo domain-like"/>
    <property type="match status" value="1"/>
</dbReference>
<feature type="compositionally biased region" description="Low complexity" evidence="1">
    <location>
        <begin position="53"/>
        <end position="67"/>
    </location>
</feature>
<dbReference type="InterPro" id="IPR023780">
    <property type="entry name" value="Chromo_domain"/>
</dbReference>
<dbReference type="Pfam" id="PF00385">
    <property type="entry name" value="Chromo"/>
    <property type="match status" value="1"/>
</dbReference>
<protein>
    <recommendedName>
        <fullName evidence="2">Chromo domain-containing protein</fullName>
    </recommendedName>
</protein>
<proteinExistence type="predicted"/>